<accession>A0A8B7CPJ8</accession>
<evidence type="ECO:0000256" key="2">
    <source>
        <dbReference type="ARBA" id="ARBA00022737"/>
    </source>
</evidence>
<dbReference type="PANTHER" id="PTHR47926">
    <property type="entry name" value="PENTATRICOPEPTIDE REPEAT-CONTAINING PROTEIN"/>
    <property type="match status" value="1"/>
</dbReference>
<evidence type="ECO:0000256" key="3">
    <source>
        <dbReference type="PROSITE-ProRule" id="PRU00708"/>
    </source>
</evidence>
<dbReference type="Pfam" id="PF20431">
    <property type="entry name" value="E_motif"/>
    <property type="match status" value="1"/>
</dbReference>
<dbReference type="InterPro" id="IPR002885">
    <property type="entry name" value="PPR_rpt"/>
</dbReference>
<dbReference type="GO" id="GO:0009451">
    <property type="term" value="P:RNA modification"/>
    <property type="evidence" value="ECO:0007669"/>
    <property type="project" value="InterPro"/>
</dbReference>
<reference evidence="5" key="1">
    <citation type="submission" date="2025-08" db="UniProtKB">
        <authorList>
            <consortium name="RefSeq"/>
        </authorList>
    </citation>
    <scope>IDENTIFICATION</scope>
    <source>
        <tissue evidence="5">Young leaves</tissue>
    </source>
</reference>
<evidence type="ECO:0000313" key="5">
    <source>
        <dbReference type="RefSeq" id="XP_008803598.1"/>
    </source>
</evidence>
<evidence type="ECO:0000313" key="4">
    <source>
        <dbReference type="Proteomes" id="UP000228380"/>
    </source>
</evidence>
<protein>
    <submittedName>
        <fullName evidence="5">Pentatricopeptide repeat-containing protein At5g66520-like</fullName>
    </submittedName>
</protein>
<proteinExistence type="inferred from homology"/>
<dbReference type="InterPro" id="IPR046960">
    <property type="entry name" value="PPR_At4g14850-like_plant"/>
</dbReference>
<evidence type="ECO:0000256" key="1">
    <source>
        <dbReference type="ARBA" id="ARBA00006643"/>
    </source>
</evidence>
<dbReference type="PROSITE" id="PS51375">
    <property type="entry name" value="PPR"/>
    <property type="match status" value="3"/>
</dbReference>
<organism evidence="4 5">
    <name type="scientific">Phoenix dactylifera</name>
    <name type="common">Date palm</name>
    <dbReference type="NCBI Taxonomy" id="42345"/>
    <lineage>
        <taxon>Eukaryota</taxon>
        <taxon>Viridiplantae</taxon>
        <taxon>Streptophyta</taxon>
        <taxon>Embryophyta</taxon>
        <taxon>Tracheophyta</taxon>
        <taxon>Spermatophyta</taxon>
        <taxon>Magnoliopsida</taxon>
        <taxon>Liliopsida</taxon>
        <taxon>Arecaceae</taxon>
        <taxon>Coryphoideae</taxon>
        <taxon>Phoeniceae</taxon>
        <taxon>Phoenix</taxon>
    </lineage>
</organism>
<dbReference type="FunFam" id="1.25.40.10:FF:000690">
    <property type="entry name" value="Pentatricopeptide repeat-containing protein"/>
    <property type="match status" value="1"/>
</dbReference>
<keyword evidence="4" id="KW-1185">Reference proteome</keyword>
<dbReference type="FunFam" id="1.25.40.10:FF:000348">
    <property type="entry name" value="Pentatricopeptide repeat-containing protein chloroplastic"/>
    <property type="match status" value="1"/>
</dbReference>
<dbReference type="AlphaFoldDB" id="A0A8B7CPJ8"/>
<dbReference type="GO" id="GO:0003729">
    <property type="term" value="F:mRNA binding"/>
    <property type="evidence" value="ECO:0007669"/>
    <property type="project" value="UniProtKB-ARBA"/>
</dbReference>
<dbReference type="Pfam" id="PF01535">
    <property type="entry name" value="PPR"/>
    <property type="match status" value="6"/>
</dbReference>
<dbReference type="InterPro" id="IPR046848">
    <property type="entry name" value="E_motif"/>
</dbReference>
<dbReference type="InterPro" id="IPR011990">
    <property type="entry name" value="TPR-like_helical_dom_sf"/>
</dbReference>
<feature type="repeat" description="PPR" evidence="3">
    <location>
        <begin position="222"/>
        <end position="256"/>
    </location>
</feature>
<dbReference type="Pfam" id="PF13041">
    <property type="entry name" value="PPR_2"/>
    <property type="match status" value="1"/>
</dbReference>
<comment type="similarity">
    <text evidence="1">Belongs to the PPR family. PCMP-H subfamily.</text>
</comment>
<name>A0A8B7CPJ8_PHODC</name>
<gene>
    <name evidence="5" type="primary">LOC103717113</name>
</gene>
<dbReference type="Proteomes" id="UP000228380">
    <property type="component" value="Unplaced"/>
</dbReference>
<dbReference type="SUPFAM" id="SSF48452">
    <property type="entry name" value="TPR-like"/>
    <property type="match status" value="1"/>
</dbReference>
<dbReference type="OrthoDB" id="1675999at2759"/>
<feature type="repeat" description="PPR" evidence="3">
    <location>
        <begin position="191"/>
        <end position="221"/>
    </location>
</feature>
<dbReference type="PANTHER" id="PTHR47926:SF350">
    <property type="entry name" value="(WILD MALAYSIAN BANANA) HYPOTHETICAL PROTEIN"/>
    <property type="match status" value="1"/>
</dbReference>
<dbReference type="Gene3D" id="1.25.40.10">
    <property type="entry name" value="Tetratricopeptide repeat domain"/>
    <property type="match status" value="4"/>
</dbReference>
<sequence>MRRGISGRTISALSIPSSHPPPNPTIITTYPYLSLLETSSTVKEVKQLHAHAIALDLVRYTYVTSRILALYAFHPNPDIHSARLVFDRIPEPTIFNWNTMIKAHSRTPHPEKGLLFYSHMRRRGLPPNMHTFPFAIKACARLSSLSQIHGQIVKFGFYLDVFVTSSLIRYYSHLGRLEFASQVFDESSNRNLVCWTSLISAHCARGLVDRAREIFERMSERNEVSWSAIITGYVQNDRPEEAIELFRELKRHGSVKLNDSLLVSVLNACAGLGAVEEGRWIHDYIDRRGTHYGVELGTALLDFYSKCGFIESAREVFCKMACKDVTAWSAMVMGQALNGLTHSAIETFSEMLGCKVMPNAVTFVGVLTACNHGGLVDEGWAYLEDMSRVYGLSPTIEHYGCVVDLLSRAGRTAEAERLIRCMPMEPDGAIWGALLHGCLMHGNAELGERVGRRVIELEPHHCGRYVGLANVYAAMGRWEGAVKVRRAMRDRGVAPAPGWSLIEINGVGHRFLADDKGHPRQEEIYRMLGDLSMELVS</sequence>
<keyword evidence="2" id="KW-0677">Repeat</keyword>
<dbReference type="KEGG" id="pda:103717113"/>
<dbReference type="NCBIfam" id="TIGR00756">
    <property type="entry name" value="PPR"/>
    <property type="match status" value="3"/>
</dbReference>
<dbReference type="GeneID" id="103717113"/>
<feature type="repeat" description="PPR" evidence="3">
    <location>
        <begin position="93"/>
        <end position="127"/>
    </location>
</feature>
<dbReference type="RefSeq" id="XP_008803598.1">
    <property type="nucleotide sequence ID" value="XM_008805376.2"/>
</dbReference>